<reference evidence="1" key="1">
    <citation type="journal article" date="2022" name="bioRxiv">
        <title>Sequencing and chromosome-scale assembly of the giantPleurodeles waltlgenome.</title>
        <authorList>
            <person name="Brown T."/>
            <person name="Elewa A."/>
            <person name="Iarovenko S."/>
            <person name="Subramanian E."/>
            <person name="Araus A.J."/>
            <person name="Petzold A."/>
            <person name="Susuki M."/>
            <person name="Suzuki K.-i.T."/>
            <person name="Hayashi T."/>
            <person name="Toyoda A."/>
            <person name="Oliveira C."/>
            <person name="Osipova E."/>
            <person name="Leigh N.D."/>
            <person name="Simon A."/>
            <person name="Yun M.H."/>
        </authorList>
    </citation>
    <scope>NUCLEOTIDE SEQUENCE</scope>
    <source>
        <strain evidence="1">20211129_DDA</strain>
        <tissue evidence="1">Liver</tissue>
    </source>
</reference>
<proteinExistence type="predicted"/>
<protein>
    <submittedName>
        <fullName evidence="1">Uncharacterized protein</fullName>
    </submittedName>
</protein>
<organism evidence="1 2">
    <name type="scientific">Pleurodeles waltl</name>
    <name type="common">Iberian ribbed newt</name>
    <dbReference type="NCBI Taxonomy" id="8319"/>
    <lineage>
        <taxon>Eukaryota</taxon>
        <taxon>Metazoa</taxon>
        <taxon>Chordata</taxon>
        <taxon>Craniata</taxon>
        <taxon>Vertebrata</taxon>
        <taxon>Euteleostomi</taxon>
        <taxon>Amphibia</taxon>
        <taxon>Batrachia</taxon>
        <taxon>Caudata</taxon>
        <taxon>Salamandroidea</taxon>
        <taxon>Salamandridae</taxon>
        <taxon>Pleurodelinae</taxon>
        <taxon>Pleurodeles</taxon>
    </lineage>
</organism>
<gene>
    <name evidence="1" type="ORF">NDU88_000102</name>
</gene>
<dbReference type="AlphaFoldDB" id="A0AAV7S782"/>
<comment type="caution">
    <text evidence="1">The sequence shown here is derived from an EMBL/GenBank/DDBJ whole genome shotgun (WGS) entry which is preliminary data.</text>
</comment>
<keyword evidence="2" id="KW-1185">Reference proteome</keyword>
<name>A0AAV7S782_PLEWA</name>
<accession>A0AAV7S782</accession>
<sequence>MAPAPQEVEKHYVMLAAQKTLVQSLNLCLGPPGTMSPPPPHWQQSSNRQPLCSIEDEEVLYSASSAGNCIAAPTPVFRASWEYESPTISLAVKQQQAVTASRAAPDVQGFLGL</sequence>
<evidence type="ECO:0000313" key="1">
    <source>
        <dbReference type="EMBL" id="KAJ1159595.1"/>
    </source>
</evidence>
<dbReference type="Proteomes" id="UP001066276">
    <property type="component" value="Chromosome 4_2"/>
</dbReference>
<evidence type="ECO:0000313" key="2">
    <source>
        <dbReference type="Proteomes" id="UP001066276"/>
    </source>
</evidence>
<dbReference type="EMBL" id="JANPWB010000008">
    <property type="protein sequence ID" value="KAJ1159595.1"/>
    <property type="molecule type" value="Genomic_DNA"/>
</dbReference>